<sequence>MLEAIALLLIGLWVFGYVTSYTMGGFINILLIVAVIVILVRVINGKKII</sequence>
<keyword evidence="3" id="KW-1185">Reference proteome</keyword>
<evidence type="ECO:0000313" key="3">
    <source>
        <dbReference type="Proteomes" id="UP000245263"/>
    </source>
</evidence>
<gene>
    <name evidence="2" type="ORF">LPTSP3_g32880</name>
</gene>
<dbReference type="EMBL" id="AP025028">
    <property type="protein sequence ID" value="BDA80358.1"/>
    <property type="molecule type" value="Genomic_DNA"/>
</dbReference>
<dbReference type="NCBIfam" id="NF033488">
    <property type="entry name" value="lmo0937_fam_TM"/>
    <property type="match status" value="1"/>
</dbReference>
<keyword evidence="1" id="KW-0812">Transmembrane</keyword>
<dbReference type="Pfam" id="PF18919">
    <property type="entry name" value="DUF5670"/>
    <property type="match status" value="1"/>
</dbReference>
<keyword evidence="1" id="KW-0472">Membrane</keyword>
<evidence type="ECO:0008006" key="4">
    <source>
        <dbReference type="Google" id="ProtNLM"/>
    </source>
</evidence>
<dbReference type="InterPro" id="IPR043727">
    <property type="entry name" value="Lmo0937-like"/>
</dbReference>
<dbReference type="RefSeq" id="WP_109021406.1">
    <property type="nucleotide sequence ID" value="NZ_AP025028.1"/>
</dbReference>
<evidence type="ECO:0000313" key="2">
    <source>
        <dbReference type="EMBL" id="BDA80358.1"/>
    </source>
</evidence>
<organism evidence="2 3">
    <name type="scientific">Leptospira kobayashii</name>
    <dbReference type="NCBI Taxonomy" id="1917830"/>
    <lineage>
        <taxon>Bacteria</taxon>
        <taxon>Pseudomonadati</taxon>
        <taxon>Spirochaetota</taxon>
        <taxon>Spirochaetia</taxon>
        <taxon>Leptospirales</taxon>
        <taxon>Leptospiraceae</taxon>
        <taxon>Leptospira</taxon>
    </lineage>
</organism>
<dbReference type="Proteomes" id="UP000245263">
    <property type="component" value="Chromosome 1"/>
</dbReference>
<protein>
    <recommendedName>
        <fullName evidence="4">Lmo0937 family membrane protein</fullName>
    </recommendedName>
</protein>
<evidence type="ECO:0000256" key="1">
    <source>
        <dbReference type="SAM" id="Phobius"/>
    </source>
</evidence>
<keyword evidence="1" id="KW-1133">Transmembrane helix</keyword>
<name>A0ABN6KLK3_9LEPT</name>
<proteinExistence type="predicted"/>
<reference evidence="2 3" key="1">
    <citation type="submission" date="2021-08" db="EMBL/GenBank/DDBJ databases">
        <title>Complete genome sequence of Leptospira kobayashii strain E30.</title>
        <authorList>
            <person name="Nakao R."/>
            <person name="Nakamura S."/>
            <person name="Masuzawa T."/>
            <person name="Koizumi N."/>
        </authorList>
    </citation>
    <scope>NUCLEOTIDE SEQUENCE [LARGE SCALE GENOMIC DNA]</scope>
    <source>
        <strain evidence="2 3">E30</strain>
    </source>
</reference>
<accession>A0ABN6KLK3</accession>
<feature type="transmembrane region" description="Helical" evidence="1">
    <location>
        <begin position="26"/>
        <end position="43"/>
    </location>
</feature>